<name>A0A8J3R112_9ACTN</name>
<accession>A0A8J3R112</accession>
<dbReference type="Pfam" id="PF22725">
    <property type="entry name" value="GFO_IDH_MocA_C3"/>
    <property type="match status" value="1"/>
</dbReference>
<evidence type="ECO:0000259" key="2">
    <source>
        <dbReference type="Pfam" id="PF22725"/>
    </source>
</evidence>
<organism evidence="3 4">
    <name type="scientific">Rugosimonospora africana</name>
    <dbReference type="NCBI Taxonomy" id="556532"/>
    <lineage>
        <taxon>Bacteria</taxon>
        <taxon>Bacillati</taxon>
        <taxon>Actinomycetota</taxon>
        <taxon>Actinomycetes</taxon>
        <taxon>Micromonosporales</taxon>
        <taxon>Micromonosporaceae</taxon>
        <taxon>Rugosimonospora</taxon>
    </lineage>
</organism>
<dbReference type="Pfam" id="PF01408">
    <property type="entry name" value="GFO_IDH_MocA"/>
    <property type="match status" value="1"/>
</dbReference>
<dbReference type="GO" id="GO:0000166">
    <property type="term" value="F:nucleotide binding"/>
    <property type="evidence" value="ECO:0007669"/>
    <property type="project" value="InterPro"/>
</dbReference>
<dbReference type="Gene3D" id="3.30.360.10">
    <property type="entry name" value="Dihydrodipicolinate Reductase, domain 2"/>
    <property type="match status" value="1"/>
</dbReference>
<dbReference type="AlphaFoldDB" id="A0A8J3R112"/>
<dbReference type="InterPro" id="IPR036291">
    <property type="entry name" value="NAD(P)-bd_dom_sf"/>
</dbReference>
<sequence length="322" mass="33722">MADSLKVGLVGAGGIAHPHVAAWQLLGAEVHVFSLDGQAEFAKRYGIAEASELDELIGDCDVIDVCVPTYAHDRVVMDAAAAKRHVVCEKPLSLTHNRAQAMIDACRTAGVQLYPGQVVRYFAQYAAARDAVAAGRIGEPAVLRLSRRGAAPASDWFADPARSGGVLVDQMIHDFDFARWIAGSVASVYAKVIVRGRLATAYVVLTHGSGALSHITGGWGPPSTVFATAFRVSGSRGELSYSSSARSALRWDAPALREGGGMLLPTDFAPPFVAELREFAAAFRGGPAPRVTAEDSLAALDIALAAVQSASSGQPVSPKDVS</sequence>
<evidence type="ECO:0000313" key="4">
    <source>
        <dbReference type="Proteomes" id="UP000642748"/>
    </source>
</evidence>
<proteinExistence type="predicted"/>
<evidence type="ECO:0000313" key="3">
    <source>
        <dbReference type="EMBL" id="GIH19652.1"/>
    </source>
</evidence>
<keyword evidence="4" id="KW-1185">Reference proteome</keyword>
<evidence type="ECO:0000259" key="1">
    <source>
        <dbReference type="Pfam" id="PF01408"/>
    </source>
</evidence>
<dbReference type="RefSeq" id="WP_203923103.1">
    <property type="nucleotide sequence ID" value="NZ_BONZ01000083.1"/>
</dbReference>
<feature type="domain" description="Gfo/Idh/MocA-like oxidoreductase N-terminal" evidence="1">
    <location>
        <begin position="5"/>
        <end position="116"/>
    </location>
</feature>
<gene>
    <name evidence="3" type="ORF">Raf01_78240</name>
</gene>
<protein>
    <submittedName>
        <fullName evidence="3">Dehydrogenase</fullName>
    </submittedName>
</protein>
<dbReference type="PANTHER" id="PTHR43377">
    <property type="entry name" value="BILIVERDIN REDUCTASE A"/>
    <property type="match status" value="1"/>
</dbReference>
<dbReference type="InterPro" id="IPR000683">
    <property type="entry name" value="Gfo/Idh/MocA-like_OxRdtase_N"/>
</dbReference>
<dbReference type="InterPro" id="IPR055170">
    <property type="entry name" value="GFO_IDH_MocA-like_dom"/>
</dbReference>
<comment type="caution">
    <text evidence="3">The sequence shown here is derived from an EMBL/GenBank/DDBJ whole genome shotgun (WGS) entry which is preliminary data.</text>
</comment>
<dbReference type="Gene3D" id="3.40.50.720">
    <property type="entry name" value="NAD(P)-binding Rossmann-like Domain"/>
    <property type="match status" value="1"/>
</dbReference>
<dbReference type="PANTHER" id="PTHR43377:SF1">
    <property type="entry name" value="BILIVERDIN REDUCTASE A"/>
    <property type="match status" value="1"/>
</dbReference>
<dbReference type="SUPFAM" id="SSF51735">
    <property type="entry name" value="NAD(P)-binding Rossmann-fold domains"/>
    <property type="match status" value="1"/>
</dbReference>
<dbReference type="EMBL" id="BONZ01000083">
    <property type="protein sequence ID" value="GIH19652.1"/>
    <property type="molecule type" value="Genomic_DNA"/>
</dbReference>
<dbReference type="SUPFAM" id="SSF55347">
    <property type="entry name" value="Glyceraldehyde-3-phosphate dehydrogenase-like, C-terminal domain"/>
    <property type="match status" value="1"/>
</dbReference>
<dbReference type="Proteomes" id="UP000642748">
    <property type="component" value="Unassembled WGS sequence"/>
</dbReference>
<feature type="domain" description="GFO/IDH/MocA-like oxidoreductase" evidence="2">
    <location>
        <begin position="125"/>
        <end position="239"/>
    </location>
</feature>
<dbReference type="InterPro" id="IPR051450">
    <property type="entry name" value="Gfo/Idh/MocA_Oxidoreductases"/>
</dbReference>
<reference evidence="3" key="1">
    <citation type="submission" date="2021-01" db="EMBL/GenBank/DDBJ databases">
        <title>Whole genome shotgun sequence of Rugosimonospora africana NBRC 104875.</title>
        <authorList>
            <person name="Komaki H."/>
            <person name="Tamura T."/>
        </authorList>
    </citation>
    <scope>NUCLEOTIDE SEQUENCE</scope>
    <source>
        <strain evidence="3">NBRC 104875</strain>
    </source>
</reference>